<feature type="compositionally biased region" description="Basic residues" evidence="4">
    <location>
        <begin position="1"/>
        <end position="11"/>
    </location>
</feature>
<evidence type="ECO:0000256" key="1">
    <source>
        <dbReference type="ARBA" id="ARBA00023015"/>
    </source>
</evidence>
<evidence type="ECO:0000256" key="2">
    <source>
        <dbReference type="ARBA" id="ARBA00023163"/>
    </source>
</evidence>
<keyword evidence="2" id="KW-0804">Transcription</keyword>
<keyword evidence="6" id="KW-1185">Reference proteome</keyword>
<dbReference type="Proteomes" id="UP001417504">
    <property type="component" value="Unassembled WGS sequence"/>
</dbReference>
<reference evidence="5 6" key="1">
    <citation type="submission" date="2024-01" db="EMBL/GenBank/DDBJ databases">
        <title>Genome assemblies of Stephania.</title>
        <authorList>
            <person name="Yang L."/>
        </authorList>
    </citation>
    <scope>NUCLEOTIDE SEQUENCE [LARGE SCALE GENOMIC DNA]</scope>
    <source>
        <strain evidence="5">QJT</strain>
        <tissue evidence="5">Leaf</tissue>
    </source>
</reference>
<sequence>MIKAPRLHPRRSPSSIAMTNEEEPEPNPTSTDYILEWLVDSNSFLPSFLDDPYVDSSEISEYQWWNNQEQDPIASSDHTTSTITTATTTTTTDSKLSNLTAPPADLSNKKRKEPNTPNSELSLQGRKPHNQRRRMSETDDSDAVVEEVAVARRSSSNRKGSAKTAGNSNSNGNNKDGRWAEQLLNPCALAIGTGNLSRVQHLLFVLHELSSPSGDANHRLAAYGLQALTNYISSTSRTTLPLTFASTETRLFQRSLLKFYEVSPWFTFPNTVANAAILQVLAQEQDRLKNLHIVDIGVSHGLQWPTLIEALSRQNGGPPPLIRLTIVANTGQDNHNTSTAPTFSLGPPEDDFPSRLLRFAKSMNVNLQISLLNDIALQNLDKKVINTSTDENLIVCAQFRLHYLNLTTSPDQRNEFLRVLRSFEPKAVILGENDMDCSCSHCEDFATGFSRRVEYLWRFLDSTSSAFKGRECQERRVIEGEAAAALTNQAEMNEGKQSWCEKMRAVGFSGEAFGEEVIDGARALLRKYDSHWEMRIDEKDGCVCLWWKGQPVSFSSLWTLDRTHRSVVEER</sequence>
<protein>
    <recommendedName>
        <fullName evidence="7">Nodulation signaling pathway 1-like protein</fullName>
    </recommendedName>
</protein>
<name>A0AAP0F4J4_9MAGN</name>
<gene>
    <name evidence="5" type="ORF">Sjap_019692</name>
</gene>
<evidence type="ECO:0000313" key="6">
    <source>
        <dbReference type="Proteomes" id="UP001417504"/>
    </source>
</evidence>
<feature type="region of interest" description="SAW" evidence="3">
    <location>
        <begin position="482"/>
        <end position="559"/>
    </location>
</feature>
<keyword evidence="1" id="KW-0805">Transcription regulation</keyword>
<comment type="caution">
    <text evidence="3">Lacks conserved residue(s) required for the propagation of feature annotation.</text>
</comment>
<evidence type="ECO:0008006" key="7">
    <source>
        <dbReference type="Google" id="ProtNLM"/>
    </source>
</evidence>
<evidence type="ECO:0000256" key="4">
    <source>
        <dbReference type="SAM" id="MobiDB-lite"/>
    </source>
</evidence>
<organism evidence="5 6">
    <name type="scientific">Stephania japonica</name>
    <dbReference type="NCBI Taxonomy" id="461633"/>
    <lineage>
        <taxon>Eukaryota</taxon>
        <taxon>Viridiplantae</taxon>
        <taxon>Streptophyta</taxon>
        <taxon>Embryophyta</taxon>
        <taxon>Tracheophyta</taxon>
        <taxon>Spermatophyta</taxon>
        <taxon>Magnoliopsida</taxon>
        <taxon>Ranunculales</taxon>
        <taxon>Menispermaceae</taxon>
        <taxon>Menispermoideae</taxon>
        <taxon>Cissampelideae</taxon>
        <taxon>Stephania</taxon>
    </lineage>
</organism>
<dbReference type="PANTHER" id="PTHR31636">
    <property type="entry name" value="OSJNBA0084A10.13 PROTEIN-RELATED"/>
    <property type="match status" value="1"/>
</dbReference>
<proteinExistence type="inferred from homology"/>
<feature type="region of interest" description="Disordered" evidence="4">
    <location>
        <begin position="1"/>
        <end position="30"/>
    </location>
</feature>
<accession>A0AAP0F4J4</accession>
<evidence type="ECO:0000256" key="3">
    <source>
        <dbReference type="PROSITE-ProRule" id="PRU01191"/>
    </source>
</evidence>
<evidence type="ECO:0000313" key="5">
    <source>
        <dbReference type="EMBL" id="KAK9102438.1"/>
    </source>
</evidence>
<feature type="short sequence motif" description="VHIID" evidence="3">
    <location>
        <begin position="291"/>
        <end position="295"/>
    </location>
</feature>
<dbReference type="Pfam" id="PF03514">
    <property type="entry name" value="GRAS"/>
    <property type="match status" value="1"/>
</dbReference>
<dbReference type="EMBL" id="JBBNAE010000008">
    <property type="protein sequence ID" value="KAK9102438.1"/>
    <property type="molecule type" value="Genomic_DNA"/>
</dbReference>
<comment type="similarity">
    <text evidence="3">Belongs to the GRAS family.</text>
</comment>
<dbReference type="InterPro" id="IPR005202">
    <property type="entry name" value="TF_GRAS"/>
</dbReference>
<dbReference type="AlphaFoldDB" id="A0AAP0F4J4"/>
<comment type="caution">
    <text evidence="5">The sequence shown here is derived from an EMBL/GenBank/DDBJ whole genome shotgun (WGS) entry which is preliminary data.</text>
</comment>
<dbReference type="PROSITE" id="PS50985">
    <property type="entry name" value="GRAS"/>
    <property type="match status" value="1"/>
</dbReference>
<feature type="region of interest" description="Disordered" evidence="4">
    <location>
        <begin position="87"/>
        <end position="177"/>
    </location>
</feature>